<dbReference type="Gene3D" id="2.60.120.380">
    <property type="match status" value="2"/>
</dbReference>
<keyword evidence="2" id="KW-1185">Reference proteome</keyword>
<dbReference type="EMBL" id="CP036276">
    <property type="protein sequence ID" value="QDU45263.1"/>
    <property type="molecule type" value="Genomic_DNA"/>
</dbReference>
<organism evidence="1 2">
    <name type="scientific">Symmachiella dynata</name>
    <dbReference type="NCBI Taxonomy" id="2527995"/>
    <lineage>
        <taxon>Bacteria</taxon>
        <taxon>Pseudomonadati</taxon>
        <taxon>Planctomycetota</taxon>
        <taxon>Planctomycetia</taxon>
        <taxon>Planctomycetales</taxon>
        <taxon>Planctomycetaceae</taxon>
        <taxon>Symmachiella</taxon>
    </lineage>
</organism>
<dbReference type="Proteomes" id="UP000319383">
    <property type="component" value="Chromosome"/>
</dbReference>
<reference evidence="1 2" key="1">
    <citation type="submission" date="2019-02" db="EMBL/GenBank/DDBJ databases">
        <title>Deep-cultivation of Planctomycetes and their phenomic and genomic characterization uncovers novel biology.</title>
        <authorList>
            <person name="Wiegand S."/>
            <person name="Jogler M."/>
            <person name="Boedeker C."/>
            <person name="Pinto D."/>
            <person name="Vollmers J."/>
            <person name="Rivas-Marin E."/>
            <person name="Kohn T."/>
            <person name="Peeters S.H."/>
            <person name="Heuer A."/>
            <person name="Rast P."/>
            <person name="Oberbeckmann S."/>
            <person name="Bunk B."/>
            <person name="Jeske O."/>
            <person name="Meyerdierks A."/>
            <person name="Storesund J.E."/>
            <person name="Kallscheuer N."/>
            <person name="Luecker S."/>
            <person name="Lage O.M."/>
            <person name="Pohl T."/>
            <person name="Merkel B.J."/>
            <person name="Hornburger P."/>
            <person name="Mueller R.-W."/>
            <person name="Bruemmer F."/>
            <person name="Labrenz M."/>
            <person name="Spormann A.M."/>
            <person name="Op den Camp H."/>
            <person name="Overmann J."/>
            <person name="Amann R."/>
            <person name="Jetten M.S.M."/>
            <person name="Mascher T."/>
            <person name="Medema M.H."/>
            <person name="Devos D.P."/>
            <person name="Kaster A.-K."/>
            <person name="Ovreas L."/>
            <person name="Rohde M."/>
            <person name="Galperin M.Y."/>
            <person name="Jogler C."/>
        </authorList>
    </citation>
    <scope>NUCLEOTIDE SEQUENCE [LARGE SCALE GENOMIC DNA]</scope>
    <source>
        <strain evidence="1 2">Mal52</strain>
    </source>
</reference>
<protein>
    <submittedName>
        <fullName evidence="1">Putative subtilase-type serine protease</fullName>
        <ecNumber evidence="1">3.4.21.-</ecNumber>
    </submittedName>
</protein>
<keyword evidence="1" id="KW-0378">Hydrolase</keyword>
<name>A0A517ZS37_9PLAN</name>
<dbReference type="GO" id="GO:0008233">
    <property type="term" value="F:peptidase activity"/>
    <property type="evidence" value="ECO:0007669"/>
    <property type="project" value="UniProtKB-KW"/>
</dbReference>
<dbReference type="GO" id="GO:0006508">
    <property type="term" value="P:proteolysis"/>
    <property type="evidence" value="ECO:0007669"/>
    <property type="project" value="UniProtKB-KW"/>
</dbReference>
<evidence type="ECO:0000313" key="1">
    <source>
        <dbReference type="EMBL" id="QDU45263.1"/>
    </source>
</evidence>
<sequence>MTFLFLQPNALKRTLKVWPLATGHWPLTLLLTAHCLLPTSLHADPPSVSYIFPAGGQRGTSVAFHVGGHYLHEVCPFDMLGPGVKATPLLHRAPHTTWFEGPLVPKPYSSKSEDYPKDQAGAVSIAPDAPLGVRRYRVWTSQGVIPTMKFVIGEFPEIVEKEIDGQPLPTPVDLPVTINGRIFPREDVDTWTFTGKAGHGYTCEVMAARIGSPLDSRLEIIGPEGRPIAENVDGKGTDSLVQFTAPVDGEYQVKIHDINFAGLQHYVYRLTINDGPVINDVFPLGGRRGETVSVELNGVNIAAPNATLQMPTTTEATYTHQFTSDGKATNPITFELSDLPEFIEYKTNPNDAPPGLPAVFNGRIQTAGETDRWTFRAGPGQEFIFDLRASRLESRLDSVLSLEDSNGTVLAENDNLAADQTDSQLRHTFTTEGIYTAVIRERTPRRGGAGFAYRLHVAPPVTAAPDFQLQFSADSLTLVRGTEAAFKVTALRSGGCDGPIELSFADLPAGVTVSETTIPANKSETQVKFKADDTAKIDVHRLTVTGTCKVGEKTILQQATTTEAPELDHLLLAVAMPTPFKVIGAFETNYVSRGATYFRHYTLDRGGFEGPLTISLADRQIRHLQGVTGPEIIVPAGETEFDYNIKLAPWMQPARTARIVVMAVGVVTDSDGTQHKVCYTSNTANDQIIMMVATGELSVDVSPKSILAARGRAAPLQVKIGRGQSITSPITLQLIIPAHVRGITAEKVTLPADIEEVELPIQFADDALGPFNMPLRVRATARVDGQPYTAEDQFEILPDRAQQ</sequence>
<dbReference type="EC" id="3.4.21.-" evidence="1"/>
<accession>A0A517ZS37</accession>
<gene>
    <name evidence="1" type="ORF">Mal52_37550</name>
</gene>
<keyword evidence="1" id="KW-0645">Protease</keyword>
<dbReference type="AlphaFoldDB" id="A0A517ZS37"/>
<dbReference type="RefSeq" id="WP_145377658.1">
    <property type="nucleotide sequence ID" value="NZ_CP036276.1"/>
</dbReference>
<proteinExistence type="predicted"/>
<evidence type="ECO:0000313" key="2">
    <source>
        <dbReference type="Proteomes" id="UP000319383"/>
    </source>
</evidence>
<dbReference type="KEGG" id="sdyn:Mal52_37550"/>